<sequence length="257" mass="27878">MLDDYKALVEARNAYAYAPFCLRRADSGARVDAVLWGIPVVISGPEPADAPRFEHFSSAALDRYHGQLLHSDHDSDVLLGVASVTFWGFAQGRGGRFTTARALARAKHIAGLGKRSADDGAVIVEAVRSIAVDLAQARRADAIARAMRLKHHGLAFASKLLAFIAPATECVYDEVISLRLKASTDQRLIALHVPTVGQHRMTEKAQAYVGWAELCSSTAQGLDAAGRPWTDWNGEQQAWRAVDVERAFFGLGRPSAD</sequence>
<reference evidence="1 2" key="1">
    <citation type="submission" date="2018-10" db="EMBL/GenBank/DDBJ databases">
        <title>Complete genome sequence of Brevundimonas naejangsanensis BRV3.</title>
        <authorList>
            <person name="Berrios L."/>
            <person name="Ely B."/>
        </authorList>
    </citation>
    <scope>NUCLEOTIDE SEQUENCE [LARGE SCALE GENOMIC DNA]</scope>
    <source>
        <strain evidence="1 2">BRV3</strain>
    </source>
</reference>
<evidence type="ECO:0000313" key="1">
    <source>
        <dbReference type="EMBL" id="AYG95654.1"/>
    </source>
</evidence>
<evidence type="ECO:0000313" key="2">
    <source>
        <dbReference type="Proteomes" id="UP000276984"/>
    </source>
</evidence>
<dbReference type="RefSeq" id="WP_121482788.1">
    <property type="nucleotide sequence ID" value="NZ_CP032707.1"/>
</dbReference>
<proteinExistence type="predicted"/>
<organism evidence="1 2">
    <name type="scientific">Brevundimonas naejangsanensis</name>
    <dbReference type="NCBI Taxonomy" id="588932"/>
    <lineage>
        <taxon>Bacteria</taxon>
        <taxon>Pseudomonadati</taxon>
        <taxon>Pseudomonadota</taxon>
        <taxon>Alphaproteobacteria</taxon>
        <taxon>Caulobacterales</taxon>
        <taxon>Caulobacteraceae</taxon>
        <taxon>Brevundimonas</taxon>
    </lineage>
</organism>
<protein>
    <submittedName>
        <fullName evidence="1">Uncharacterized protein</fullName>
    </submittedName>
</protein>
<dbReference type="AlphaFoldDB" id="A0A494RQ36"/>
<name>A0A494RQ36_9CAUL</name>
<gene>
    <name evidence="1" type="ORF">D8I30_11020</name>
</gene>
<accession>A0A494RQ36</accession>
<dbReference type="Proteomes" id="UP000276984">
    <property type="component" value="Chromosome"/>
</dbReference>
<dbReference type="EMBL" id="CP032707">
    <property type="protein sequence ID" value="AYG95654.1"/>
    <property type="molecule type" value="Genomic_DNA"/>
</dbReference>
<dbReference type="OrthoDB" id="6827098at2"/>
<keyword evidence="2" id="KW-1185">Reference proteome</keyword>